<reference evidence="1 2" key="1">
    <citation type="submission" date="2018-10" db="EMBL/GenBank/DDBJ databases">
        <title>Rhizobium etli, R. leguminosarum and a new Rhizobium genospecies from Phaseolus dumosus.</title>
        <authorList>
            <person name="Ramirez-Puebla S.T."/>
            <person name="Rogel-Hernandez M.A."/>
            <person name="Guerrero G."/>
            <person name="Ormeno-Orrillo E."/>
            <person name="Martinez-Romero J.C."/>
            <person name="Negrete-Yankelevich S."/>
            <person name="Martinez-Romero E."/>
        </authorList>
    </citation>
    <scope>NUCLEOTIDE SEQUENCE [LARGE SCALE GENOMIC DNA]</scope>
    <source>
        <strain evidence="1 2">CCGE525</strain>
        <plasmid evidence="2">prccge525c</plasmid>
    </source>
</reference>
<evidence type="ECO:0000313" key="2">
    <source>
        <dbReference type="Proteomes" id="UP000282195"/>
    </source>
</evidence>
<name>A0A387FYQ5_9HYPH</name>
<sequence length="92" mass="10501">MSKTLKPVPEFKTEAEERAFWESPDSDDHIDWSKAERVRLPNLKPSSTSISLRLPNALLERIKVAAGKRDVPYQSLIKIWLSEKIDASGPQR</sequence>
<keyword evidence="1" id="KW-0614">Plasmid</keyword>
<dbReference type="OrthoDB" id="9798485at2"/>
<keyword evidence="2" id="KW-1185">Reference proteome</keyword>
<dbReference type="Pfam" id="PF12441">
    <property type="entry name" value="CopG_antitoxin"/>
    <property type="match status" value="1"/>
</dbReference>
<evidence type="ECO:0008006" key="3">
    <source>
        <dbReference type="Google" id="ProtNLM"/>
    </source>
</evidence>
<accession>A0A387FYQ5</accession>
<organism evidence="1 2">
    <name type="scientific">Rhizobium jaguaris</name>
    <dbReference type="NCBI Taxonomy" id="1312183"/>
    <lineage>
        <taxon>Bacteria</taxon>
        <taxon>Pseudomonadati</taxon>
        <taxon>Pseudomonadota</taxon>
        <taxon>Alphaproteobacteria</taxon>
        <taxon>Hyphomicrobiales</taxon>
        <taxon>Rhizobiaceae</taxon>
        <taxon>Rhizobium/Agrobacterium group</taxon>
        <taxon>Rhizobium</taxon>
    </lineage>
</organism>
<geneLocation type="plasmid" evidence="2">
    <name>prccge525c</name>
</geneLocation>
<dbReference type="RefSeq" id="WP_120707282.1">
    <property type="nucleotide sequence ID" value="NZ_CP032695.1"/>
</dbReference>
<dbReference type="AlphaFoldDB" id="A0A387FYQ5"/>
<dbReference type="EMBL" id="CP032695">
    <property type="protein sequence ID" value="AYG62355.1"/>
    <property type="molecule type" value="Genomic_DNA"/>
</dbReference>
<dbReference type="InterPro" id="IPR022148">
    <property type="entry name" value="CopG_antitoxin"/>
</dbReference>
<gene>
    <name evidence="1" type="ORF">CCGE525_26550</name>
</gene>
<dbReference type="KEGG" id="rjg:CCGE525_26550"/>
<protein>
    <recommendedName>
        <fullName evidence="3">CopG family transcriptional regulator</fullName>
    </recommendedName>
</protein>
<proteinExistence type="predicted"/>
<evidence type="ECO:0000313" key="1">
    <source>
        <dbReference type="EMBL" id="AYG62355.1"/>
    </source>
</evidence>
<dbReference type="Proteomes" id="UP000282195">
    <property type="component" value="Plasmid pRCCGE525c"/>
</dbReference>